<comment type="caution">
    <text evidence="2">The sequence shown here is derived from an EMBL/GenBank/DDBJ whole genome shotgun (WGS) entry which is preliminary data.</text>
</comment>
<accession>A0A835V8U2</accession>
<organism evidence="2 3">
    <name type="scientific">Vanilla planifolia</name>
    <name type="common">Vanilla</name>
    <dbReference type="NCBI Taxonomy" id="51239"/>
    <lineage>
        <taxon>Eukaryota</taxon>
        <taxon>Viridiplantae</taxon>
        <taxon>Streptophyta</taxon>
        <taxon>Embryophyta</taxon>
        <taxon>Tracheophyta</taxon>
        <taxon>Spermatophyta</taxon>
        <taxon>Magnoliopsida</taxon>
        <taxon>Liliopsida</taxon>
        <taxon>Asparagales</taxon>
        <taxon>Orchidaceae</taxon>
        <taxon>Vanilloideae</taxon>
        <taxon>Vanilleae</taxon>
        <taxon>Vanilla</taxon>
    </lineage>
</organism>
<dbReference type="Pfam" id="PF14569">
    <property type="entry name" value="zf-UDP"/>
    <property type="match status" value="1"/>
</dbReference>
<dbReference type="AlphaFoldDB" id="A0A835V8U2"/>
<dbReference type="SUPFAM" id="SSF57850">
    <property type="entry name" value="RING/U-box"/>
    <property type="match status" value="1"/>
</dbReference>
<dbReference type="InterPro" id="IPR013083">
    <property type="entry name" value="Znf_RING/FYVE/PHD"/>
</dbReference>
<dbReference type="EMBL" id="JADCNL010000003">
    <property type="protein sequence ID" value="KAG0488020.1"/>
    <property type="molecule type" value="Genomic_DNA"/>
</dbReference>
<dbReference type="Proteomes" id="UP000636800">
    <property type="component" value="Chromosome 3"/>
</dbReference>
<sequence>MDREGRLVVAGSWGMDTGGRLVAGSRNRNEFVVINADEAARLKPGKFLSGQICQICGDEIEMLQKGNQNIENQVENGEEEFFVACNECAFPVCRGCYEYERREGTGMPTV</sequence>
<protein>
    <recommendedName>
        <fullName evidence="1">Cellulose synthase RING-type zinc finger domain-containing protein</fullName>
    </recommendedName>
</protein>
<feature type="domain" description="Cellulose synthase RING-type zinc finger" evidence="1">
    <location>
        <begin position="43"/>
        <end position="105"/>
    </location>
</feature>
<name>A0A835V8U2_VANPL</name>
<gene>
    <name evidence="2" type="ORF">HPP92_006831</name>
</gene>
<evidence type="ECO:0000313" key="2">
    <source>
        <dbReference type="EMBL" id="KAG0488020.1"/>
    </source>
</evidence>
<evidence type="ECO:0000259" key="1">
    <source>
        <dbReference type="Pfam" id="PF14569"/>
    </source>
</evidence>
<dbReference type="Gene3D" id="3.30.40.10">
    <property type="entry name" value="Zinc/RING finger domain, C3HC4 (zinc finger)"/>
    <property type="match status" value="1"/>
</dbReference>
<evidence type="ECO:0000313" key="3">
    <source>
        <dbReference type="Proteomes" id="UP000636800"/>
    </source>
</evidence>
<reference evidence="2 3" key="1">
    <citation type="journal article" date="2020" name="Nat. Food">
        <title>A phased Vanilla planifolia genome enables genetic improvement of flavour and production.</title>
        <authorList>
            <person name="Hasing T."/>
            <person name="Tang H."/>
            <person name="Brym M."/>
            <person name="Khazi F."/>
            <person name="Huang T."/>
            <person name="Chambers A.H."/>
        </authorList>
    </citation>
    <scope>NUCLEOTIDE SEQUENCE [LARGE SCALE GENOMIC DNA]</scope>
    <source>
        <tissue evidence="2">Leaf</tissue>
    </source>
</reference>
<proteinExistence type="predicted"/>
<dbReference type="InterPro" id="IPR027934">
    <property type="entry name" value="CES_Znf_RING"/>
</dbReference>
<keyword evidence="3" id="KW-1185">Reference proteome</keyword>